<reference evidence="1 2" key="1">
    <citation type="submission" date="2017-04" db="EMBL/GenBank/DDBJ databases">
        <authorList>
            <person name="Afonso C.L."/>
            <person name="Miller P.J."/>
            <person name="Scott M.A."/>
            <person name="Spackman E."/>
            <person name="Goraichik I."/>
            <person name="Dimitrov K.M."/>
            <person name="Suarez D.L."/>
            <person name="Swayne D.E."/>
        </authorList>
    </citation>
    <scope>NUCLEOTIDE SEQUENCE [LARGE SCALE GENOMIC DNA]</scope>
    <source>
        <strain evidence="1 2">CGMCC 1.10972</strain>
    </source>
</reference>
<gene>
    <name evidence="1" type="ORF">SAMN06297251_10569</name>
</gene>
<dbReference type="EMBL" id="FWXR01000005">
    <property type="protein sequence ID" value="SMC63956.1"/>
    <property type="molecule type" value="Genomic_DNA"/>
</dbReference>
<dbReference type="Proteomes" id="UP000192656">
    <property type="component" value="Unassembled WGS sequence"/>
</dbReference>
<dbReference type="RefSeq" id="WP_084409508.1">
    <property type="nucleotide sequence ID" value="NZ_FWXR01000005.1"/>
</dbReference>
<organism evidence="1 2">
    <name type="scientific">Fulvimarina manganoxydans</name>
    <dbReference type="NCBI Taxonomy" id="937218"/>
    <lineage>
        <taxon>Bacteria</taxon>
        <taxon>Pseudomonadati</taxon>
        <taxon>Pseudomonadota</taxon>
        <taxon>Alphaproteobacteria</taxon>
        <taxon>Hyphomicrobiales</taxon>
        <taxon>Aurantimonadaceae</taxon>
        <taxon>Fulvimarina</taxon>
    </lineage>
</organism>
<keyword evidence="2" id="KW-1185">Reference proteome</keyword>
<evidence type="ECO:0000313" key="1">
    <source>
        <dbReference type="EMBL" id="SMC63956.1"/>
    </source>
</evidence>
<proteinExistence type="predicted"/>
<evidence type="ECO:0008006" key="3">
    <source>
        <dbReference type="Google" id="ProtNLM"/>
    </source>
</evidence>
<evidence type="ECO:0000313" key="2">
    <source>
        <dbReference type="Proteomes" id="UP000192656"/>
    </source>
</evidence>
<dbReference type="STRING" id="937218.SAMN06297251_10569"/>
<name>A0A1W2ATD3_9HYPH</name>
<accession>A0A1W2ATD3</accession>
<dbReference type="AlphaFoldDB" id="A0A1W2ATD3"/>
<dbReference type="OrthoDB" id="8448547at2"/>
<sequence length="190" mass="19125">MARDETLHMRMTADTDEVAAALDDLSRRANAFGSALTSALKGAVTGGKSLDQVLQGLARRMTDMALDAALAPLSKLIGGVAENAFGALAGAFSGSGAKVTPFAQGGVVASPSFFPHGGGLGLMGEAGAEAILPLRRGTDGRLGVAAPMGRPGGASVVFNVTTQNADSFLKAETQVQAMLARAAGRGRRGL</sequence>
<protein>
    <recommendedName>
        <fullName evidence="3">Phage tail tape measure protein, lambda family</fullName>
    </recommendedName>
</protein>